<dbReference type="PROSITE" id="PS50111">
    <property type="entry name" value="CHEMOTAXIS_TRANSDUC_2"/>
    <property type="match status" value="1"/>
</dbReference>
<keyword evidence="3" id="KW-0488">Methylation</keyword>
<dbReference type="EMBL" id="JAGGMB010000004">
    <property type="protein sequence ID" value="MBP2077271.1"/>
    <property type="molecule type" value="Genomic_DNA"/>
</dbReference>
<dbReference type="PROSITE" id="PS50885">
    <property type="entry name" value="HAMP"/>
    <property type="match status" value="1"/>
</dbReference>
<dbReference type="SUPFAM" id="SSF103190">
    <property type="entry name" value="Sensory domain-like"/>
    <property type="match status" value="2"/>
</dbReference>
<proteinExistence type="inferred from homology"/>
<dbReference type="GO" id="GO:0004888">
    <property type="term" value="F:transmembrane signaling receptor activity"/>
    <property type="evidence" value="ECO:0007669"/>
    <property type="project" value="InterPro"/>
</dbReference>
<keyword evidence="5 9" id="KW-0472">Membrane</keyword>
<feature type="domain" description="HAMP" evidence="11">
    <location>
        <begin position="180"/>
        <end position="233"/>
    </location>
</feature>
<gene>
    <name evidence="12" type="ORF">J2Z64_001523</name>
</gene>
<protein>
    <submittedName>
        <fullName evidence="12">Methyl-accepting chemotaxis protein</fullName>
    </submittedName>
</protein>
<dbReference type="Gene3D" id="6.10.340.10">
    <property type="match status" value="1"/>
</dbReference>
<feature type="domain" description="Methyl-accepting transducer" evidence="10">
    <location>
        <begin position="252"/>
        <end position="502"/>
    </location>
</feature>
<dbReference type="SMART" id="SM00304">
    <property type="entry name" value="HAMP"/>
    <property type="match status" value="1"/>
</dbReference>
<evidence type="ECO:0000256" key="5">
    <source>
        <dbReference type="ARBA" id="ARBA00023136"/>
    </source>
</evidence>
<dbReference type="OrthoDB" id="2168386at2"/>
<dbReference type="Pfam" id="PF00672">
    <property type="entry name" value="HAMP"/>
    <property type="match status" value="1"/>
</dbReference>
<evidence type="ECO:0000256" key="6">
    <source>
        <dbReference type="ARBA" id="ARBA00023224"/>
    </source>
</evidence>
<dbReference type="PRINTS" id="PR00260">
    <property type="entry name" value="CHEMTRNSDUCR"/>
</dbReference>
<evidence type="ECO:0000256" key="2">
    <source>
        <dbReference type="ARBA" id="ARBA00022475"/>
    </source>
</evidence>
<comment type="caution">
    <text evidence="12">The sequence shown here is derived from an EMBL/GenBank/DDBJ whole genome shotgun (WGS) entry which is preliminary data.</text>
</comment>
<sequence length="538" mass="57628">MRGHDPTQYGDDKGDMEAIQYALDGQSISGFEFGTSGLSVRSFVPIYFQQEIIGTMQMGVDDHFLEALHEKLKGVTIDLYNEDGMIVESSDTENIGKTMNDATVLSAVINGQKVSHHDDLTLDSYLPMLSPTGNEIIGVIGITQDIATIGATNNQISWISLFMVTAFIIIALFVSIRFSKSIANPIRRISELMLELSKGNLRIAIKDSKQKDEVGQLTRAMQIMRDNLHNTLSKVAEASENVSAKSEEMAQSSLEVRTGSEQIAITMQEIAEGTEKQANSASELASAMGSFASSIQETNQQGEQIRVVSLGILDMTEEGKQLMASSDSQMVKIDAIVQEAATKMAILDKESQEITKLVEVIQDIANQTNLLALNAAIEAARAGESGKGFAVVADEVRKLAEQVSESVSDITGFATNIQHESSNVAKALTTGYAEVEAGTAQIKSTGETFHKISASVTEMAGSIQATAENLSAVVASSQEMNISIEEIASVSEEAAAGVEEAAATSEQSSSSMDEIAAGSSQLAKLAEELNELVQKFRL</sequence>
<dbReference type="PANTHER" id="PTHR32089">
    <property type="entry name" value="METHYL-ACCEPTING CHEMOTAXIS PROTEIN MCPB"/>
    <property type="match status" value="1"/>
</dbReference>
<dbReference type="InterPro" id="IPR004090">
    <property type="entry name" value="Chemotax_Me-accpt_rcpt"/>
</dbReference>
<evidence type="ECO:0000256" key="1">
    <source>
        <dbReference type="ARBA" id="ARBA00004236"/>
    </source>
</evidence>
<evidence type="ECO:0000256" key="9">
    <source>
        <dbReference type="SAM" id="Phobius"/>
    </source>
</evidence>
<keyword evidence="6 8" id="KW-0807">Transducer</keyword>
<dbReference type="InterPro" id="IPR004089">
    <property type="entry name" value="MCPsignal_dom"/>
</dbReference>
<evidence type="ECO:0000256" key="8">
    <source>
        <dbReference type="PROSITE-ProRule" id="PRU00284"/>
    </source>
</evidence>
<dbReference type="Pfam" id="PF00015">
    <property type="entry name" value="MCPsignal"/>
    <property type="match status" value="1"/>
</dbReference>
<feature type="transmembrane region" description="Helical" evidence="9">
    <location>
        <begin position="158"/>
        <end position="178"/>
    </location>
</feature>
<dbReference type="InterPro" id="IPR029151">
    <property type="entry name" value="Sensor-like_sf"/>
</dbReference>
<accession>A0A9X0YSH8</accession>
<evidence type="ECO:0000256" key="7">
    <source>
        <dbReference type="ARBA" id="ARBA00029447"/>
    </source>
</evidence>
<keyword evidence="9" id="KW-1133">Transmembrane helix</keyword>
<organism evidence="12 13">
    <name type="scientific">Oceanobacillus polygoni</name>
    <dbReference type="NCBI Taxonomy" id="1235259"/>
    <lineage>
        <taxon>Bacteria</taxon>
        <taxon>Bacillati</taxon>
        <taxon>Bacillota</taxon>
        <taxon>Bacilli</taxon>
        <taxon>Bacillales</taxon>
        <taxon>Bacillaceae</taxon>
        <taxon>Oceanobacillus</taxon>
    </lineage>
</organism>
<keyword evidence="4" id="KW-0145">Chemotaxis</keyword>
<dbReference type="GO" id="GO:0006935">
    <property type="term" value="P:chemotaxis"/>
    <property type="evidence" value="ECO:0007669"/>
    <property type="project" value="UniProtKB-KW"/>
</dbReference>
<reference evidence="12" key="1">
    <citation type="submission" date="2021-03" db="EMBL/GenBank/DDBJ databases">
        <title>Genomic Encyclopedia of Type Strains, Phase IV (KMG-IV): sequencing the most valuable type-strain genomes for metagenomic binning, comparative biology and taxonomic classification.</title>
        <authorList>
            <person name="Goeker M."/>
        </authorList>
    </citation>
    <scope>NUCLEOTIDE SEQUENCE</scope>
    <source>
        <strain evidence="12">DSM 107338</strain>
    </source>
</reference>
<dbReference type="Gene3D" id="1.10.287.950">
    <property type="entry name" value="Methyl-accepting chemotaxis protein"/>
    <property type="match status" value="1"/>
</dbReference>
<evidence type="ECO:0000256" key="4">
    <source>
        <dbReference type="ARBA" id="ARBA00022500"/>
    </source>
</evidence>
<name>A0A9X0YSH8_9BACI</name>
<evidence type="ECO:0000313" key="13">
    <source>
        <dbReference type="Proteomes" id="UP001138793"/>
    </source>
</evidence>
<dbReference type="GO" id="GO:0007165">
    <property type="term" value="P:signal transduction"/>
    <property type="evidence" value="ECO:0007669"/>
    <property type="project" value="UniProtKB-KW"/>
</dbReference>
<evidence type="ECO:0000313" key="12">
    <source>
        <dbReference type="EMBL" id="MBP2077271.1"/>
    </source>
</evidence>
<dbReference type="Gene3D" id="3.30.450.20">
    <property type="entry name" value="PAS domain"/>
    <property type="match status" value="1"/>
</dbReference>
<dbReference type="PANTHER" id="PTHR32089:SF114">
    <property type="entry name" value="METHYL-ACCEPTING CHEMOTAXIS PROTEIN MCPB"/>
    <property type="match status" value="1"/>
</dbReference>
<evidence type="ECO:0000259" key="10">
    <source>
        <dbReference type="PROSITE" id="PS50111"/>
    </source>
</evidence>
<dbReference type="GO" id="GO:0005886">
    <property type="term" value="C:plasma membrane"/>
    <property type="evidence" value="ECO:0007669"/>
    <property type="project" value="UniProtKB-SubCell"/>
</dbReference>
<dbReference type="InterPro" id="IPR003660">
    <property type="entry name" value="HAMP_dom"/>
</dbReference>
<dbReference type="AlphaFoldDB" id="A0A9X0YSH8"/>
<dbReference type="RefSeq" id="WP_149475656.1">
    <property type="nucleotide sequence ID" value="NZ_JAGGMB010000004.1"/>
</dbReference>
<comment type="subcellular location">
    <subcellularLocation>
        <location evidence="1">Cell membrane</location>
    </subcellularLocation>
</comment>
<keyword evidence="9" id="KW-0812">Transmembrane</keyword>
<dbReference type="SUPFAM" id="SSF58104">
    <property type="entry name" value="Methyl-accepting chemotaxis protein (MCP) signaling domain"/>
    <property type="match status" value="1"/>
</dbReference>
<evidence type="ECO:0000259" key="11">
    <source>
        <dbReference type="PROSITE" id="PS50885"/>
    </source>
</evidence>
<dbReference type="Proteomes" id="UP001138793">
    <property type="component" value="Unassembled WGS sequence"/>
</dbReference>
<dbReference type="CDD" id="cd06225">
    <property type="entry name" value="HAMP"/>
    <property type="match status" value="1"/>
</dbReference>
<keyword evidence="13" id="KW-1185">Reference proteome</keyword>
<comment type="similarity">
    <text evidence="7">Belongs to the methyl-accepting chemotaxis (MCP) protein family.</text>
</comment>
<dbReference type="CDD" id="cd11386">
    <property type="entry name" value="MCP_signal"/>
    <property type="match status" value="1"/>
</dbReference>
<keyword evidence="2" id="KW-1003">Cell membrane</keyword>
<evidence type="ECO:0000256" key="3">
    <source>
        <dbReference type="ARBA" id="ARBA00022481"/>
    </source>
</evidence>
<dbReference type="SMART" id="SM00283">
    <property type="entry name" value="MA"/>
    <property type="match status" value="1"/>
</dbReference>